<dbReference type="EMBL" id="CAXAMN010025028">
    <property type="protein sequence ID" value="CAK9092023.1"/>
    <property type="molecule type" value="Genomic_DNA"/>
</dbReference>
<name>A0ABP0QVB6_9DINO</name>
<evidence type="ECO:0000313" key="4">
    <source>
        <dbReference type="Proteomes" id="UP001642484"/>
    </source>
</evidence>
<gene>
    <name evidence="3" type="ORF">CCMP2556_LOCUS44089</name>
</gene>
<evidence type="ECO:0000313" key="3">
    <source>
        <dbReference type="EMBL" id="CAK9092023.1"/>
    </source>
</evidence>
<dbReference type="Proteomes" id="UP001642484">
    <property type="component" value="Unassembled WGS sequence"/>
</dbReference>
<evidence type="ECO:0000256" key="2">
    <source>
        <dbReference type="SAM" id="MobiDB-lite"/>
    </source>
</evidence>
<feature type="region of interest" description="Disordered" evidence="2">
    <location>
        <begin position="489"/>
        <end position="526"/>
    </location>
</feature>
<sequence>MAEEVPELEAPRIVPRDAVHEVTVPEVKVVAIPPLDVHGADACASRLQELQRQAQKEQQQLQLRLQQMRGQELYQQLQQPSMVTPGAPPSWAASEPSWAPPEPSWSCPQYPTFNLQPVQLPPLGMPNLQPWAPTAPMRQSDPAAVMPNLLAPKGLAPPKGIAQPEPLRTYLEPPVIEPMMGGHSAGDPLCATLGSSEALPCGFGPSPGSGGAMPLSMPEPVTSLKHLAGISAKQDQEILHTLQSSGLALNLKSLDEPEADINQMLSIATQGSAHESKTSSAMPEPATASKVRLKSGSMVEAEEYVRGYRPQSHAHSIQYPSGVRVDFRELAPVMRVVAIANSQSLLRIQQAIDSGMHVRTALHAFRECDRDGCGFLTWSNGQIRDFVMTVFIQLGLVPPAEMQTYAAHTLFDMNRTMCLSACDCLCLVDALLRAIFLVDGQEQASRRPVSSFSSSLSSPVAEELKQAQAETERLRQELEELKAAEAAAAEDEHLGRLGRQSPAKASQGAPLPLRGPPAPARQVRAQRLPSPHEVLSLWLHWLERLWRKGTRNAGQRSAVALRSMTARCMS</sequence>
<protein>
    <recommendedName>
        <fullName evidence="5">EF-hand domain-containing protein</fullName>
    </recommendedName>
</protein>
<keyword evidence="1" id="KW-0175">Coiled coil</keyword>
<keyword evidence="4" id="KW-1185">Reference proteome</keyword>
<evidence type="ECO:0008006" key="5">
    <source>
        <dbReference type="Google" id="ProtNLM"/>
    </source>
</evidence>
<organism evidence="3 4">
    <name type="scientific">Durusdinium trenchii</name>
    <dbReference type="NCBI Taxonomy" id="1381693"/>
    <lineage>
        <taxon>Eukaryota</taxon>
        <taxon>Sar</taxon>
        <taxon>Alveolata</taxon>
        <taxon>Dinophyceae</taxon>
        <taxon>Suessiales</taxon>
        <taxon>Symbiodiniaceae</taxon>
        <taxon>Durusdinium</taxon>
    </lineage>
</organism>
<evidence type="ECO:0000256" key="1">
    <source>
        <dbReference type="SAM" id="Coils"/>
    </source>
</evidence>
<comment type="caution">
    <text evidence="3">The sequence shown here is derived from an EMBL/GenBank/DDBJ whole genome shotgun (WGS) entry which is preliminary data.</text>
</comment>
<feature type="coiled-coil region" evidence="1">
    <location>
        <begin position="40"/>
        <end position="71"/>
    </location>
</feature>
<proteinExistence type="predicted"/>
<reference evidence="3 4" key="1">
    <citation type="submission" date="2024-02" db="EMBL/GenBank/DDBJ databases">
        <authorList>
            <person name="Chen Y."/>
            <person name="Shah S."/>
            <person name="Dougan E. K."/>
            <person name="Thang M."/>
            <person name="Chan C."/>
        </authorList>
    </citation>
    <scope>NUCLEOTIDE SEQUENCE [LARGE SCALE GENOMIC DNA]</scope>
</reference>
<accession>A0ABP0QVB6</accession>
<feature type="region of interest" description="Disordered" evidence="2">
    <location>
        <begin position="81"/>
        <end position="103"/>
    </location>
</feature>